<evidence type="ECO:0000256" key="8">
    <source>
        <dbReference type="SAM" id="Phobius"/>
    </source>
</evidence>
<feature type="domain" description="Major facilitator superfamily (MFS) profile" evidence="9">
    <location>
        <begin position="47"/>
        <end position="490"/>
    </location>
</feature>
<feature type="transmembrane region" description="Helical" evidence="8">
    <location>
        <begin position="173"/>
        <end position="194"/>
    </location>
</feature>
<dbReference type="GO" id="GO:0022857">
    <property type="term" value="F:transmembrane transporter activity"/>
    <property type="evidence" value="ECO:0007669"/>
    <property type="project" value="InterPro"/>
</dbReference>
<dbReference type="InterPro" id="IPR044770">
    <property type="entry name" value="MFS_spinster-like"/>
</dbReference>
<dbReference type="PANTHER" id="PTHR23505">
    <property type="entry name" value="SPINSTER"/>
    <property type="match status" value="1"/>
</dbReference>
<proteinExistence type="inferred from homology"/>
<dbReference type="STRING" id="667725.A0A0L0GEN8"/>
<evidence type="ECO:0000313" key="10">
    <source>
        <dbReference type="EMBL" id="KNC86718.1"/>
    </source>
</evidence>
<dbReference type="SUPFAM" id="SSF103473">
    <property type="entry name" value="MFS general substrate transporter"/>
    <property type="match status" value="1"/>
</dbReference>
<dbReference type="InterPro" id="IPR036259">
    <property type="entry name" value="MFS_trans_sf"/>
</dbReference>
<dbReference type="RefSeq" id="XP_014160620.1">
    <property type="nucleotide sequence ID" value="XM_014305145.1"/>
</dbReference>
<dbReference type="OrthoDB" id="6770063at2759"/>
<dbReference type="EMBL" id="KQ241639">
    <property type="protein sequence ID" value="KNC86718.1"/>
    <property type="molecule type" value="Genomic_DNA"/>
</dbReference>
<feature type="region of interest" description="Disordered" evidence="7">
    <location>
        <begin position="539"/>
        <end position="610"/>
    </location>
</feature>
<evidence type="ECO:0000256" key="2">
    <source>
        <dbReference type="ARBA" id="ARBA00022448"/>
    </source>
</evidence>
<dbReference type="Proteomes" id="UP000054560">
    <property type="component" value="Unassembled WGS sequence"/>
</dbReference>
<dbReference type="GeneID" id="25901642"/>
<evidence type="ECO:0000256" key="7">
    <source>
        <dbReference type="SAM" id="MobiDB-lite"/>
    </source>
</evidence>
<organism evidence="10 11">
    <name type="scientific">Sphaeroforma arctica JP610</name>
    <dbReference type="NCBI Taxonomy" id="667725"/>
    <lineage>
        <taxon>Eukaryota</taxon>
        <taxon>Ichthyosporea</taxon>
        <taxon>Ichthyophonida</taxon>
        <taxon>Sphaeroforma</taxon>
    </lineage>
</organism>
<evidence type="ECO:0000256" key="3">
    <source>
        <dbReference type="ARBA" id="ARBA00022692"/>
    </source>
</evidence>
<feature type="transmembrane region" description="Helical" evidence="8">
    <location>
        <begin position="45"/>
        <end position="67"/>
    </location>
</feature>
<dbReference type="InterPro" id="IPR020846">
    <property type="entry name" value="MFS_dom"/>
</dbReference>
<feature type="transmembrane region" description="Helical" evidence="8">
    <location>
        <begin position="138"/>
        <end position="161"/>
    </location>
</feature>
<name>A0A0L0GEN8_9EUKA</name>
<protein>
    <recommendedName>
        <fullName evidence="9">Major facilitator superfamily (MFS) profile domain-containing protein</fullName>
    </recommendedName>
</protein>
<feature type="transmembrane region" description="Helical" evidence="8">
    <location>
        <begin position="289"/>
        <end position="312"/>
    </location>
</feature>
<feature type="transmembrane region" description="Helical" evidence="8">
    <location>
        <begin position="332"/>
        <end position="355"/>
    </location>
</feature>
<feature type="compositionally biased region" description="Basic and acidic residues" evidence="7">
    <location>
        <begin position="564"/>
        <end position="577"/>
    </location>
</feature>
<evidence type="ECO:0000256" key="5">
    <source>
        <dbReference type="ARBA" id="ARBA00023136"/>
    </source>
</evidence>
<feature type="transmembrane region" description="Helical" evidence="8">
    <location>
        <begin position="404"/>
        <end position="425"/>
    </location>
</feature>
<comment type="subcellular location">
    <subcellularLocation>
        <location evidence="1">Membrane</location>
        <topology evidence="1">Multi-pass membrane protein</topology>
    </subcellularLocation>
</comment>
<dbReference type="GO" id="GO:0016020">
    <property type="term" value="C:membrane"/>
    <property type="evidence" value="ECO:0007669"/>
    <property type="project" value="UniProtKB-SubCell"/>
</dbReference>
<comment type="similarity">
    <text evidence="6">Belongs to the major facilitator superfamily. Spinster (TC 2.A.1.49) family.</text>
</comment>
<dbReference type="PANTHER" id="PTHR23505:SF9">
    <property type="entry name" value="PROTEIN, PUTATIVE-RELATED"/>
    <property type="match status" value="1"/>
</dbReference>
<feature type="transmembrane region" description="Helical" evidence="8">
    <location>
        <begin position="437"/>
        <end position="458"/>
    </location>
</feature>
<evidence type="ECO:0000313" key="11">
    <source>
        <dbReference type="Proteomes" id="UP000054560"/>
    </source>
</evidence>
<dbReference type="PROSITE" id="PS50850">
    <property type="entry name" value="MFS"/>
    <property type="match status" value="1"/>
</dbReference>
<feature type="transmembrane region" description="Helical" evidence="8">
    <location>
        <begin position="376"/>
        <end position="398"/>
    </location>
</feature>
<accession>A0A0L0GEN8</accession>
<evidence type="ECO:0000259" key="9">
    <source>
        <dbReference type="PROSITE" id="PS50850"/>
    </source>
</evidence>
<keyword evidence="11" id="KW-1185">Reference proteome</keyword>
<dbReference type="Gene3D" id="1.20.1250.20">
    <property type="entry name" value="MFS general substrate transporter like domains"/>
    <property type="match status" value="1"/>
</dbReference>
<dbReference type="InterPro" id="IPR011701">
    <property type="entry name" value="MFS"/>
</dbReference>
<dbReference type="Pfam" id="PF07690">
    <property type="entry name" value="MFS_1"/>
    <property type="match status" value="1"/>
</dbReference>
<keyword evidence="3 8" id="KW-0812">Transmembrane</keyword>
<dbReference type="AlphaFoldDB" id="A0A0L0GEN8"/>
<evidence type="ECO:0000256" key="6">
    <source>
        <dbReference type="ARBA" id="ARBA00024338"/>
    </source>
</evidence>
<reference evidence="10 11" key="1">
    <citation type="submission" date="2011-02" db="EMBL/GenBank/DDBJ databases">
        <title>The Genome Sequence of Sphaeroforma arctica JP610.</title>
        <authorList>
            <consortium name="The Broad Institute Genome Sequencing Platform"/>
            <person name="Russ C."/>
            <person name="Cuomo C."/>
            <person name="Young S.K."/>
            <person name="Zeng Q."/>
            <person name="Gargeya S."/>
            <person name="Alvarado L."/>
            <person name="Berlin A."/>
            <person name="Chapman S.B."/>
            <person name="Chen Z."/>
            <person name="Freedman E."/>
            <person name="Gellesch M."/>
            <person name="Goldberg J."/>
            <person name="Griggs A."/>
            <person name="Gujja S."/>
            <person name="Heilman E."/>
            <person name="Heiman D."/>
            <person name="Howarth C."/>
            <person name="Mehta T."/>
            <person name="Neiman D."/>
            <person name="Pearson M."/>
            <person name="Roberts A."/>
            <person name="Saif S."/>
            <person name="Shea T."/>
            <person name="Shenoy N."/>
            <person name="Sisk P."/>
            <person name="Stolte C."/>
            <person name="Sykes S."/>
            <person name="White J."/>
            <person name="Yandava C."/>
            <person name="Burger G."/>
            <person name="Gray M.W."/>
            <person name="Holland P.W.H."/>
            <person name="King N."/>
            <person name="Lang F.B.F."/>
            <person name="Roger A.J."/>
            <person name="Ruiz-Trillo I."/>
            <person name="Haas B."/>
            <person name="Nusbaum C."/>
            <person name="Birren B."/>
        </authorList>
    </citation>
    <scope>NUCLEOTIDE SEQUENCE [LARGE SCALE GENOMIC DNA]</scope>
    <source>
        <strain evidence="10 11">JP610</strain>
    </source>
</reference>
<keyword evidence="4 8" id="KW-1133">Transmembrane helix</keyword>
<feature type="compositionally biased region" description="Basic and acidic residues" evidence="7">
    <location>
        <begin position="543"/>
        <end position="553"/>
    </location>
</feature>
<evidence type="ECO:0000256" key="4">
    <source>
        <dbReference type="ARBA" id="ARBA00022989"/>
    </source>
</evidence>
<feature type="transmembrane region" description="Helical" evidence="8">
    <location>
        <begin position="87"/>
        <end position="107"/>
    </location>
</feature>
<evidence type="ECO:0000256" key="1">
    <source>
        <dbReference type="ARBA" id="ARBA00004141"/>
    </source>
</evidence>
<keyword evidence="5 8" id="KW-0472">Membrane</keyword>
<feature type="transmembrane region" description="Helical" evidence="8">
    <location>
        <begin position="464"/>
        <end position="486"/>
    </location>
</feature>
<gene>
    <name evidence="10" type="ORF">SARC_01138</name>
</gene>
<dbReference type="eggNOG" id="KOG1330">
    <property type="taxonomic scope" value="Eukaryota"/>
</dbReference>
<keyword evidence="2" id="KW-0813">Transport</keyword>
<sequence length="610" mass="67015">MASLETESLLPAYIHADSSAEANNDSELLTALTGSAQSLPVKERALVCALFVVIQCLLNYDSGAIAAALDRLASPEYFDMTLTESGLLSSLMYLGLSVASLISAPTLHYVQSKHALAASLLLNVSSNALFAWSPSKNALLLSRFLVGCSQAVLVVYTPIWVDEFAPPDRCTQWMSLMQAGVPLGVMQGYLVSGLMTAYMPHIDPRYPFRIQVVLLTPCVFLLMLVPKQYLKIFVTDEAEELDRHGPLANSESDISLSRSMRTDAIDVWPSKRHESVSALTHLGRLASSGVYMCTVLALTALYFVVTGIQLWVTTYLMKYILPMYGGFTKSQVVYAFAGTSASAPILGVLCGGWLTDRIGGYRGLKGVRDAARLASMFAILAVVCAVPCIFATTIHMIIALIWGLLFFGGAILPPAVGIIISCVPRETRSFSSAGSNLFYNWLGYFAGPTLSGIVSDYYGGVQWGMWLILLWSVWGGLFMFASWAFASRNYKTYLKRKAAQSTSYDEFDLLPTREEVEYEMARERRLSILYPIPTYHRQTSMEQAHHTGSDLRIRRSCAQSGRSNNRDVREVLPEHENLLSSASMPVGGHGLDDISGRQEPTLELSQSLLI</sequence>